<dbReference type="InterPro" id="IPR042228">
    <property type="entry name" value="Dynein_linker_3"/>
</dbReference>
<evidence type="ECO:0000256" key="12">
    <source>
        <dbReference type="ARBA" id="ARBA00023212"/>
    </source>
</evidence>
<comment type="subcellular location">
    <subcellularLocation>
        <location evidence="1">Cytoplasm</location>
        <location evidence="1">Cytoskeleton</location>
        <location evidence="1">Cilium axoneme</location>
    </subcellularLocation>
</comment>
<evidence type="ECO:0000256" key="8">
    <source>
        <dbReference type="ARBA" id="ARBA00023017"/>
    </source>
</evidence>
<dbReference type="InterPro" id="IPR043160">
    <property type="entry name" value="Dynein_C_barrel"/>
</dbReference>
<dbReference type="InterPro" id="IPR026983">
    <property type="entry name" value="DHC"/>
</dbReference>
<dbReference type="Pfam" id="PF18199">
    <property type="entry name" value="Dynein_C"/>
    <property type="match status" value="1"/>
</dbReference>
<evidence type="ECO:0000256" key="1">
    <source>
        <dbReference type="ARBA" id="ARBA00004430"/>
    </source>
</evidence>
<keyword evidence="17" id="KW-1185">Reference proteome</keyword>
<dbReference type="Gene3D" id="3.20.180.20">
    <property type="entry name" value="Dynein heavy chain, N-terminal domain 2"/>
    <property type="match status" value="1"/>
</dbReference>
<dbReference type="FunFam" id="3.40.50.300:FF:000063">
    <property type="entry name" value="dynein heavy chain 6, axonemal"/>
    <property type="match status" value="1"/>
</dbReference>
<sequence length="5082" mass="570675">MDTPHYSESELTSESGVGRSPEPNVDLGYNDISPQNVSELFVTPNTGSRPAQSAPATLQTTPFDAISAAFLESASPPVHLLPGPDEEPPSRQNGAAKTVTFAGTPQYFQATKAAQRRGLDLKARLYDRPQDAQVYQTIRPAGMQSKKIQNGVIGTSNVPVVPRPPPSRVPAPGGALRTTLFKRDHARIRMKRQGSKSSLLEEETKQQKQDRLGSEPAASRDTEPKSTTGQATPDEIQFLDVHKPTAQHSLTDKHPVATGMSVAPTSPLMQLTKKEFTPDPSVTSDTGDPPSPPSSPSGSRKQDPKLVFMYLKTNKFDDTPPEIDSLTYHLRRMRNAMELVVDLPRHGPTVKEEMIGIEDRLLEPAKHSIEAQLKSKQKHLFGRPEDPGEFVYALPRDRRNPRGRYNPYSLQVVSPQEARTSRMYFTASATAVTVCIQESEDEEYEELTPTMQWLYERRLFHAIFDLPVFVKFRIWKAFKMWKSNVRALKKSSSKTVMHQQLFTANEILQRCLLHIRSQCEAACSSLSGEGDEDKAVTLLQLDSRCTLTLEEFCVAQAQQCDVALLKLMHMRDKIVRLAFECCAKVAEMEGVTQTLLPNSGPLTKKVDPSKNKSNAAAKKTGDKQKKTGPSYTDMAEWRSILARLSCFLRAADYLILEMLHRLVKTAVRALKGFLSTSVSTGQDLAKKDEDSDEEDGEGFVLRKRTTGFSRRLGMLTDSEDESRPASAAEDKTVHYDFDKQEEEVAPIDIDQVLEDIKQQEFVEMPPEPVFEVQLVLNVPELKRASSKTTSNSRKSSHSRASRSISKSMSSLKKKMVTFPDQEPLTSSSESETDSSDESDADEFGAGNTDNEDVEVKTERFDEESMYAYPERTPRTEKKDDTCKVFVSLAPNETQFMSKIRGIIAGLEHTVGQFGALQRDPYLSVFWCPPRYDLKLSMPVQEEDDTKRPWPDLELLFGEDPEYRTMVQDVLRLVGENVGNVMEYSKNFEQYCEMVHAARQVDVEHSMSKHVWTPEEFHHVLSTHTEMIRSMTGMEVQRRRGMVTVLGENFKQACFPYPNEVLEAIRARLPVIANERNENLIKVIKGASKKLDHPPQSVEEFVEHLAFLSHTASELSKLDEEYNVVTRLFTIARNFNMPIQPEELALYQTLMPSFTHLKTVIIYCEAKKDENISKFSDDLNTHIQALQAETYDIRNLVQEPTLLSSDTLPVVALENLKLLQDSLSTLTIKARSYASYQDRFGSSISRQSKLKGIADEALISDYSDSGVSAQQVLNDLSEVERDLQLRRLLWESTEEWSRLVDEWTASQFDKLNVDVVQKNVNRFTQTVYMLEKGLPPNEVLPRLKERVIDFKQGMPIMTALRNPALRPRHWQEIQDLIGRHIVRDKNFTLGKFMDLQLFQYKDKINDISTQASNEATLEIMLNKVIDLWQSTDFRLIPHSNRDFMIIAGADDITQQLEESQVTIATIRGSRFVSPIKALVEEWDRKLNVFSRTLDEWMNCQRNWLYLEQIFLAPDIQRQLPSEAKLFAAVDKSWKDIMRRTEDRPNALRAAVAPGVLEILQTNNSNLEKIHKCLEDYLETKRLVFPRFYFLSNDELLDILAQSKNPDAVQPHLVKCFGNIKSLEIVREPKLPPTVRTMISAEGEIILMPKNVRARGPVEQWLGSVESAMFDTVKRCMKFAMMDRRLQSAWPDRGAYSLENFKECVHRWGRNLQDWVLSHPGQVVLTVVQIMFNRDVVASLESTNSGSSLIETRDKLVFRLNTLAGMVTKPLSSYQRHSVEALITIVVHARDILNRLIEEKVRRSDDFDWTRQLRYEWDEQHNTCMVQQANASFQYGYEYLGCSSRLVITPLTDRCYLTLTGALYLHLGGSPAGPAGTGKTETVKDLAKAVGKQCLVFNCSEGLDYKMMGKFFSGQAQSGSWCCFDEFNRIDLEVLSVIAQQLHSIKTAKDQNALRFVFEGRDIRLNSTCGVFITMNPGYAGRVELPDNLKSLFRPVSMMVPDYALIAEIMLFSEGFTSAKSLSNKIVNLYQLASKQLSQQDHYDFGMRAIKSVLVMAGQKKRQMQSEQQHVALSEEQEAFILIHSLRDANLPKFLAEDVPLFESILADLFPGISPPAPDSGALEKAISMAIRDLGLQHWPGQIDKVKQLHSQILVRHGVMLVGPTGGGKSAVRTILQRALVLLPTIHIGEADQSGLQIIKTYGKKGRVETFAINPKCVKMGELYGQTNPNTLEWTDGLLASAVRRFAKEAAEISQGGEDQDRSTTMGSVTPRGERPSSQLTTPRTPQSLAADSHNPQDSGLADEHKLLEESSDRTPAGQGGDEIPQDWQWLVLDGPVDTLWVENLNTVLDDSRLLCLANGERVGLTPGMRLLFEVDNLSQASPATISRCAMVYLDPVDLGWRPYVRTWLSKLPRDIPESGKRHLHELFEKSVDKGLEFMRLYSAYQIVAATDMSIVAMLCHLLHAFLDFLGKNGGYGNPDEERPASADSSGRPASRSNGRRGSRREEKKKEKEKEKERKEKLRQQSKHSSKEWYLVKYPDQLLTLLGKIFVFCYTWSVGGNLKREDDSEDDGGISVAPRMPGGGGGAKGKKVEVPDLNIAYEFDTFVHDMFDTEPPLGVRLPSGSRTIFHYFVSAESGKFVPWDELVPSTKSLIDKGVSHVSLGEQMGLTTQMSKKATREDNELVPTVDTVRYSFLAGLLLVNRHPVLLTGDSGVGKSAIINHMLKLLSKEKGATTQLGTILGDVFHYSERGTNILSNISALTAGILGEDDGDSGLGVADTMDLTFITGQVRRPTSGMVATTLQLSAQTTAARVRAQIEHKLIKKGRDTMVGPRGKKVLVFVDDLNLPAPEAYGAQPPLELLRQFLEFGGFYDTKKLVWKNIMDVTLCGACAPMGGGRNPVSPRLLKHFCMMALPQPSVRSLQHIYQVQLGRFLENQNFLPEIRELLTPLVSASIAVYYKMCVNMLPTPAKSHYTFNLRDLSKVIQGLLQADETVITSTDSAALLLAHEATRVFHDRLVDEPDRIRFFEFLADDLHNYFKVKWTPEKLHDEPILFGDFLDLNAPSVDRVYRHISDYDKLAQILEEYMVRVDYGSGQGSQLIFFKEALEHIVRAARVFNQPGGHMVLVGLDGTGKATTAQLASHVSGCVLYRLTLTRGYGQADFRDDLKKVFHIAGVQDSNTVFLLTDSDIIKETFLEDINCVLNSGEVPDLFDNDDLDSITMDMKRAAAEAEIPDTREAVYQFFIQRVRSRLHVVLATSPAGDAFRQRCRTHPSLVNCCTLDWFDEWSDEAMLRVAHVYLGQVDFQGISGDQDSSSLKDNIAHVCVNIHKDITQQTVKYYEEMRRRFYITPSSYLDLIKLYSNMLREQKQRVMDSKNRLFIGLSKLSEANSLVDAMQEELVNLGPKIEEKARDTELLLEQLSKDQEAVDQVRFIVEQEEATMQRETQIVQDYADQAQQDLQSVMPALQDAIAALDSLDKSDISEIRVYTNPPILVKQVMAAVCVLLRHKPEWSTSKHLLADPSFLKRLVMFDKNSVPDKVYGLLKKYTSMPDFIPEKVGEVSLACKSICQWVLALQHYGEVCKMVKPKQKRVEEAKEALSLAQESLQEKQASLFKIQEHLRLLQQQYDDSVAQRESLRERKALTTLRLKRASVLITALAGEKIRWEDSMVDLESKLKGVVGDTLVSAASIAYLAVFTAPYRKAMIQKWWTACKEKEIPVSEGYTLIGAMTEPNTVRKWQTEGLPQDGHSTENAIFVKMGHRWPLMIDPQGQAHKWICEMEGSALKKVEASDPNYMRTLETSIRVGEPVLLENVTEVLDPGLRPILMKEITRKGGQDVIRIGDTEIEYNQHFRLYMTTTMPNPHYLPAVCIKVILINFTVTFDGLQDQLLSTVVQQGIPIRKRSETIYQKNKEQPILEQQRGELLESIARDLTMLRDLEDKSLSLLQKSEGHILDDQDLVDTLDKSKRMSEEIQKRVEESEETQQKIDLARKKYLPVATRGAVLYFVLADLAGIDVMYQFSLPWFQDMFRTCINLAHHNPSDSRPSSGGGSSKPLSGRIRPSSARNSPDLVKGGPAGRDSPLPVAVNRSMLKGQELTKHLMKMVDYLTGSIYRVVSKALFAHHQLVFSFMLCTSIMRSNAHVTDSAGPPDGLTQMGCISLKEWQVFLQGGVLAASMDPEVLERHDGLTPMQRLEAANRASSATSRIASAASHRSSVSASSVDSRPSQTGGHTSVPPKWIPEKAWRQCQYLSATLGAFSGLCMYVLNCVDQWQAFAKAEDPYRLIASKFQSEHQVRGPVPPDANRSLGNPFNWEVLQPFQRLILISVLRPDALVSSIRMFVEDLMGAKFLSAGGFDMKEVFDESSAKHPLIFILSPGVDPTAELMRFAREQRGSTLHVDMISLGRGQGPKAEELIAKAQILKGRWVFLQNCHLAASFMPRLQAIVEGFSKPNADIDPQFRLWLSSKPDPCFPVSILQTGMKMTVESPQGLKANLLRSLSSTVSEDLWDSTSPGPAWRDLLFGLCFFNAVINERRKYGALGWNIIYEFSASDLEVSIQVLQLLLTTHQDPPWEALRYLTGEVAYGGRVTDSWDRRCLISILNSFYCPEALQPSYGYSPDKVYHPLPSSFSITESRQYIEGLPDTDSPEVFGMHSNAEKAHRESQTKRLMDTVLSVQPRLTAQMIGTGKSDDEIVLELAVDIQHQLSVSIQGDEDKDKESKETGQRARANTQGMFPGLGYGMSTTGFGTGKKTAAVKVVQEDPFNQDPETPSALLTVLRQEMDRFNRLLSIIHTSLAALCLAIKGEVVMSETLEEMYKALLQHRVPKTWQQAAYESCKPLGSWVADLQRRVDFFSKWSDLVSEAKERKAKGQNQQTAEPADLDALREQPRSFWLPGFFFPQGFLTAVLQNHARKEGVSVDSLTFDFKVMAGVEDTEETLSNVEEPINVREVAFKGPSPPADGVLVFGLFLDGARFDPATYMLQDSRPEERFCRLPEVHFIPVQASPEGVAPPSVSSAAPTPNPTQAEGVPAWTGGMYECPLYRTSQRAGTLSSTGHSTNFVTAIHLPTSLPADLWITRGVALLCQLDD</sequence>
<dbReference type="InterPro" id="IPR054354">
    <property type="entry name" value="DYNC2H1-like_lid"/>
</dbReference>
<dbReference type="OrthoDB" id="424310at2759"/>
<dbReference type="Gene3D" id="3.10.490.20">
    <property type="match status" value="1"/>
</dbReference>
<keyword evidence="9 14" id="KW-0175">Coiled coil</keyword>
<dbReference type="Gene3D" id="1.20.58.1120">
    <property type="match status" value="1"/>
</dbReference>
<feature type="compositionally biased region" description="Basic and acidic residues" evidence="15">
    <location>
        <begin position="202"/>
        <end position="224"/>
    </location>
</feature>
<feature type="region of interest" description="Disordered" evidence="15">
    <location>
        <begin position="597"/>
        <end position="630"/>
    </location>
</feature>
<keyword evidence="6" id="KW-0547">Nucleotide-binding</keyword>
<evidence type="ECO:0000313" key="18">
    <source>
        <dbReference type="RefSeq" id="XP_022090727.1"/>
    </source>
</evidence>
<dbReference type="PANTHER" id="PTHR22878">
    <property type="entry name" value="DYNEIN HEAVY CHAIN 6, AXONEMAL-LIKE-RELATED"/>
    <property type="match status" value="1"/>
</dbReference>
<dbReference type="FunFam" id="3.40.50.300:FF:001810">
    <property type="entry name" value="Cytoplasmic dynein 2 heavy chain 1"/>
    <property type="match status" value="1"/>
</dbReference>
<feature type="region of interest" description="Disordered" evidence="15">
    <location>
        <begin position="154"/>
        <end position="233"/>
    </location>
</feature>
<dbReference type="Pfam" id="PF03028">
    <property type="entry name" value="Dynein_heavy"/>
    <property type="match status" value="1"/>
</dbReference>
<dbReference type="Pfam" id="PF12775">
    <property type="entry name" value="AAA_7"/>
    <property type="match status" value="2"/>
</dbReference>
<dbReference type="InterPro" id="IPR035706">
    <property type="entry name" value="AAA_9"/>
</dbReference>
<dbReference type="Pfam" id="PF18198">
    <property type="entry name" value="AAA_lid_11"/>
    <property type="match status" value="1"/>
</dbReference>
<dbReference type="InterPro" id="IPR041658">
    <property type="entry name" value="AAA_lid_11"/>
</dbReference>
<dbReference type="InterPro" id="IPR003593">
    <property type="entry name" value="AAA+_ATPase"/>
</dbReference>
<evidence type="ECO:0000256" key="11">
    <source>
        <dbReference type="ARBA" id="ARBA00023175"/>
    </source>
</evidence>
<evidence type="ECO:0000313" key="17">
    <source>
        <dbReference type="Proteomes" id="UP000694845"/>
    </source>
</evidence>
<feature type="compositionally biased region" description="Basic and acidic residues" evidence="15">
    <location>
        <begin position="2502"/>
        <end position="2521"/>
    </location>
</feature>
<dbReference type="PANTHER" id="PTHR22878:SF64">
    <property type="entry name" value="DYNEIN AXONEMAL HEAVY CHAIN 14"/>
    <property type="match status" value="1"/>
</dbReference>
<keyword evidence="5" id="KW-0677">Repeat</keyword>
<evidence type="ECO:0000256" key="2">
    <source>
        <dbReference type="ARBA" id="ARBA00008887"/>
    </source>
</evidence>
<dbReference type="InterPro" id="IPR027417">
    <property type="entry name" value="P-loop_NTPase"/>
</dbReference>
<dbReference type="Pfam" id="PF12780">
    <property type="entry name" value="AAA_8"/>
    <property type="match status" value="1"/>
</dbReference>
<dbReference type="GO" id="GO:0007018">
    <property type="term" value="P:microtubule-based movement"/>
    <property type="evidence" value="ECO:0007669"/>
    <property type="project" value="InterPro"/>
</dbReference>
<dbReference type="GO" id="GO:0051959">
    <property type="term" value="F:dynein light intermediate chain binding"/>
    <property type="evidence" value="ECO:0007669"/>
    <property type="project" value="InterPro"/>
</dbReference>
<evidence type="ECO:0000256" key="4">
    <source>
        <dbReference type="ARBA" id="ARBA00022701"/>
    </source>
</evidence>
<feature type="region of interest" description="Disordered" evidence="15">
    <location>
        <begin position="4034"/>
        <end position="4080"/>
    </location>
</feature>
<keyword evidence="3" id="KW-0963">Cytoplasm</keyword>
<dbReference type="InterPro" id="IPR041228">
    <property type="entry name" value="Dynein_C"/>
</dbReference>
<gene>
    <name evidence="18" type="primary">LOC110979333</name>
</gene>
<evidence type="ECO:0000256" key="3">
    <source>
        <dbReference type="ARBA" id="ARBA00022490"/>
    </source>
</evidence>
<dbReference type="Gene3D" id="1.20.140.100">
    <property type="entry name" value="Dynein heavy chain, N-terminal domain 2"/>
    <property type="match status" value="1"/>
</dbReference>
<dbReference type="GO" id="GO:0005874">
    <property type="term" value="C:microtubule"/>
    <property type="evidence" value="ECO:0007669"/>
    <property type="project" value="UniProtKB-KW"/>
</dbReference>
<dbReference type="InterPro" id="IPR042222">
    <property type="entry name" value="Dynein_2_N"/>
</dbReference>
<feature type="domain" description="AAA+ ATPase" evidence="16">
    <location>
        <begin position="2153"/>
        <end position="2395"/>
    </location>
</feature>
<dbReference type="Pfam" id="PF22597">
    <property type="entry name" value="DYN_lid"/>
    <property type="match status" value="1"/>
</dbReference>
<feature type="compositionally biased region" description="Low complexity" evidence="15">
    <location>
        <begin position="4039"/>
        <end position="4054"/>
    </location>
</feature>
<dbReference type="GO" id="GO:0005930">
    <property type="term" value="C:axoneme"/>
    <property type="evidence" value="ECO:0007669"/>
    <property type="project" value="UniProtKB-SubCell"/>
</dbReference>
<dbReference type="Gene3D" id="1.10.8.720">
    <property type="entry name" value="Region D6 of dynein motor"/>
    <property type="match status" value="1"/>
</dbReference>
<keyword evidence="7" id="KW-0067">ATP-binding</keyword>
<evidence type="ECO:0000256" key="9">
    <source>
        <dbReference type="ARBA" id="ARBA00023054"/>
    </source>
</evidence>
<dbReference type="GO" id="GO:0008569">
    <property type="term" value="F:minus-end-directed microtubule motor activity"/>
    <property type="evidence" value="ECO:0007669"/>
    <property type="project" value="InterPro"/>
</dbReference>
<keyword evidence="10" id="KW-0969">Cilium</keyword>
<evidence type="ECO:0000259" key="16">
    <source>
        <dbReference type="SMART" id="SM00382"/>
    </source>
</evidence>
<dbReference type="FunFam" id="3.40.50.300:FF:000320">
    <property type="entry name" value="Dynein, axonemal, heavy chain 5"/>
    <property type="match status" value="1"/>
</dbReference>
<reference evidence="18" key="1">
    <citation type="submission" date="2025-08" db="UniProtKB">
        <authorList>
            <consortium name="RefSeq"/>
        </authorList>
    </citation>
    <scope>IDENTIFICATION</scope>
</reference>
<evidence type="ECO:0000256" key="14">
    <source>
        <dbReference type="SAM" id="Coils"/>
    </source>
</evidence>
<dbReference type="Pfam" id="PF08393">
    <property type="entry name" value="DHC_N2"/>
    <property type="match status" value="1"/>
</dbReference>
<dbReference type="InterPro" id="IPR043157">
    <property type="entry name" value="Dynein_AAA1S"/>
</dbReference>
<dbReference type="RefSeq" id="XP_022090727.1">
    <property type="nucleotide sequence ID" value="XM_022235035.1"/>
</dbReference>
<dbReference type="InterPro" id="IPR025662">
    <property type="entry name" value="Sigma_54_int_dom_ATP-bd_1"/>
</dbReference>
<feature type="domain" description="AAA+ ATPase" evidence="16">
    <location>
        <begin position="1865"/>
        <end position="2002"/>
    </location>
</feature>
<dbReference type="InterPro" id="IPR042219">
    <property type="entry name" value="AAA_lid_11_sf"/>
</dbReference>
<protein>
    <submittedName>
        <fullName evidence="18">Dynein heavy chain 6, axonemal-like isoform X1</fullName>
    </submittedName>
</protein>
<keyword evidence="12" id="KW-0206">Cytoskeleton</keyword>
<evidence type="ECO:0000256" key="7">
    <source>
        <dbReference type="ARBA" id="ARBA00022840"/>
    </source>
</evidence>
<evidence type="ECO:0000256" key="10">
    <source>
        <dbReference type="ARBA" id="ARBA00023069"/>
    </source>
</evidence>
<dbReference type="InterPro" id="IPR004273">
    <property type="entry name" value="Dynein_heavy_D6_P-loop"/>
</dbReference>
<dbReference type="Gene3D" id="1.10.8.1220">
    <property type="match status" value="1"/>
</dbReference>
<dbReference type="FunFam" id="1.20.140.100:FF:000004">
    <property type="entry name" value="Dynein axonemal heavy chain 6"/>
    <property type="match status" value="1"/>
</dbReference>
<dbReference type="FunFam" id="1.10.287.2620:FF:000001">
    <property type="entry name" value="Cytoplasmic dynein heavy chain 1"/>
    <property type="match status" value="1"/>
</dbReference>
<evidence type="ECO:0000256" key="6">
    <source>
        <dbReference type="ARBA" id="ARBA00022741"/>
    </source>
</evidence>
<dbReference type="FunFam" id="1.20.58.1120:FF:000007">
    <property type="entry name" value="Dynein heavy chain 4"/>
    <property type="match status" value="1"/>
</dbReference>
<feature type="region of interest" description="Disordered" evidence="15">
    <location>
        <begin position="4703"/>
        <end position="4729"/>
    </location>
</feature>
<feature type="compositionally biased region" description="Low complexity" evidence="15">
    <location>
        <begin position="801"/>
        <end position="810"/>
    </location>
</feature>
<feature type="compositionally biased region" description="Low complexity" evidence="15">
    <location>
        <begin position="4205"/>
        <end position="4223"/>
    </location>
</feature>
<dbReference type="GO" id="GO:0045505">
    <property type="term" value="F:dynein intermediate chain binding"/>
    <property type="evidence" value="ECO:0007669"/>
    <property type="project" value="InterPro"/>
</dbReference>
<dbReference type="Gene3D" id="1.20.1270.280">
    <property type="match status" value="1"/>
</dbReference>
<feature type="region of interest" description="Disordered" evidence="15">
    <location>
        <begin position="1"/>
        <end position="60"/>
    </location>
</feature>
<feature type="compositionally biased region" description="Acidic residues" evidence="15">
    <location>
        <begin position="830"/>
        <end position="842"/>
    </location>
</feature>
<dbReference type="GeneID" id="110979333"/>
<dbReference type="Proteomes" id="UP000694845">
    <property type="component" value="Unplaced"/>
</dbReference>
<dbReference type="Gene3D" id="1.20.920.20">
    <property type="match status" value="1"/>
</dbReference>
<dbReference type="Gene3D" id="1.20.920.30">
    <property type="match status" value="1"/>
</dbReference>
<dbReference type="InterPro" id="IPR024743">
    <property type="entry name" value="Dynein_HC_stalk"/>
</dbReference>
<feature type="compositionally biased region" description="Basic and acidic residues" evidence="15">
    <location>
        <begin position="4707"/>
        <end position="4719"/>
    </location>
</feature>
<feature type="region of interest" description="Disordered" evidence="15">
    <location>
        <begin position="712"/>
        <end position="732"/>
    </location>
</feature>
<feature type="domain" description="AAA+ ATPase" evidence="16">
    <location>
        <begin position="2701"/>
        <end position="3018"/>
    </location>
</feature>
<feature type="compositionally biased region" description="Basic residues" evidence="15">
    <location>
        <begin position="184"/>
        <end position="194"/>
    </location>
</feature>
<dbReference type="KEGG" id="aplc:110979333"/>
<feature type="region of interest" description="Disordered" evidence="15">
    <location>
        <begin position="2562"/>
        <end position="2589"/>
    </location>
</feature>
<feature type="compositionally biased region" description="Polar residues" evidence="15">
    <location>
        <begin position="2274"/>
        <end position="2296"/>
    </location>
</feature>
<dbReference type="Gene3D" id="6.10.140.1060">
    <property type="match status" value="1"/>
</dbReference>
<dbReference type="GO" id="GO:0005524">
    <property type="term" value="F:ATP binding"/>
    <property type="evidence" value="ECO:0007669"/>
    <property type="project" value="UniProtKB-KW"/>
</dbReference>
<organism evidence="17 18">
    <name type="scientific">Acanthaster planci</name>
    <name type="common">Crown-of-thorns starfish</name>
    <dbReference type="NCBI Taxonomy" id="133434"/>
    <lineage>
        <taxon>Eukaryota</taxon>
        <taxon>Metazoa</taxon>
        <taxon>Echinodermata</taxon>
        <taxon>Eleutherozoa</taxon>
        <taxon>Asterozoa</taxon>
        <taxon>Asteroidea</taxon>
        <taxon>Valvatacea</taxon>
        <taxon>Valvatida</taxon>
        <taxon>Acanthasteridae</taxon>
        <taxon>Acanthaster</taxon>
    </lineage>
</organism>
<dbReference type="Pfam" id="PF12774">
    <property type="entry name" value="AAA_6"/>
    <property type="match status" value="1"/>
</dbReference>
<feature type="compositionally biased region" description="Low complexity" evidence="15">
    <location>
        <begin position="278"/>
        <end position="288"/>
    </location>
</feature>
<dbReference type="FunFam" id="1.10.8.720:FF:000001">
    <property type="entry name" value="dynein heavy chain 7, axonemal"/>
    <property type="match status" value="1"/>
</dbReference>
<evidence type="ECO:0000256" key="5">
    <source>
        <dbReference type="ARBA" id="ARBA00022737"/>
    </source>
</evidence>
<dbReference type="SMART" id="SM00382">
    <property type="entry name" value="AAA"/>
    <property type="match status" value="3"/>
</dbReference>
<proteinExistence type="inferred from homology"/>
<keyword evidence="4" id="KW-0493">Microtubule</keyword>
<keyword evidence="13" id="KW-0966">Cell projection</keyword>
<dbReference type="Gene3D" id="3.40.50.300">
    <property type="entry name" value="P-loop containing nucleotide triphosphate hydrolases"/>
    <property type="match status" value="6"/>
</dbReference>
<dbReference type="InterPro" id="IPR024317">
    <property type="entry name" value="Dynein_heavy_chain_D4_dom"/>
</dbReference>
<dbReference type="GO" id="GO:0030286">
    <property type="term" value="C:dynein complex"/>
    <property type="evidence" value="ECO:0007669"/>
    <property type="project" value="UniProtKB-KW"/>
</dbReference>
<dbReference type="FunFam" id="3.10.490.20:FF:000005">
    <property type="entry name" value="Dynein axonemal heavy chain 6"/>
    <property type="match status" value="1"/>
</dbReference>
<dbReference type="Gene3D" id="1.10.8.710">
    <property type="match status" value="1"/>
</dbReference>
<feature type="coiled-coil region" evidence="14">
    <location>
        <begin position="3587"/>
        <end position="3638"/>
    </location>
</feature>
<accession>A0A8B7YDT1</accession>
<dbReference type="SUPFAM" id="SSF52540">
    <property type="entry name" value="P-loop containing nucleoside triphosphate hydrolases"/>
    <property type="match status" value="4"/>
</dbReference>
<dbReference type="Pfam" id="PF12781">
    <property type="entry name" value="AAA_9"/>
    <property type="match status" value="1"/>
</dbReference>
<dbReference type="InterPro" id="IPR013602">
    <property type="entry name" value="Dynein_heavy_linker"/>
</dbReference>
<dbReference type="Gene3D" id="1.10.287.2620">
    <property type="match status" value="1"/>
</dbReference>
<evidence type="ECO:0000256" key="15">
    <source>
        <dbReference type="SAM" id="MobiDB-lite"/>
    </source>
</evidence>
<dbReference type="Pfam" id="PF12777">
    <property type="entry name" value="MT"/>
    <property type="match status" value="1"/>
</dbReference>
<dbReference type="InterPro" id="IPR035699">
    <property type="entry name" value="AAA_6"/>
</dbReference>
<dbReference type="FunFam" id="1.10.8.710:FF:000004">
    <property type="entry name" value="Dynein axonemal heavy chain 6"/>
    <property type="match status" value="1"/>
</dbReference>
<feature type="region of interest" description="Disordered" evidence="15">
    <location>
        <begin position="249"/>
        <end position="303"/>
    </location>
</feature>
<feature type="region of interest" description="Disordered" evidence="15">
    <location>
        <begin position="74"/>
        <end position="94"/>
    </location>
</feature>
<keyword evidence="8" id="KW-0243">Dynein</keyword>
<dbReference type="FunFam" id="3.40.50.300:FF:000049">
    <property type="entry name" value="Dynein, axonemal, heavy chain 5"/>
    <property type="match status" value="1"/>
</dbReference>
<comment type="similarity">
    <text evidence="2">Belongs to the dynein heavy chain family.</text>
</comment>
<dbReference type="FunFam" id="1.20.920.20:FF:000006">
    <property type="entry name" value="Dynein, axonemal, heavy chain 6"/>
    <property type="match status" value="1"/>
</dbReference>
<dbReference type="FunFam" id="3.20.180.20:FF:000003">
    <property type="entry name" value="Dynein heavy chain 12, axonemal"/>
    <property type="match status" value="1"/>
</dbReference>
<keyword evidence="11" id="KW-0505">Motor protein</keyword>
<feature type="region of interest" description="Disordered" evidence="15">
    <location>
        <begin position="4205"/>
        <end position="4232"/>
    </location>
</feature>
<feature type="region of interest" description="Disordered" evidence="15">
    <location>
        <begin position="2248"/>
        <end position="2298"/>
    </location>
</feature>
<evidence type="ECO:0000256" key="13">
    <source>
        <dbReference type="ARBA" id="ARBA00023273"/>
    </source>
</evidence>
<feature type="compositionally biased region" description="Polar residues" evidence="15">
    <location>
        <begin position="32"/>
        <end position="60"/>
    </location>
</feature>
<feature type="region of interest" description="Disordered" evidence="15">
    <location>
        <begin position="2476"/>
        <end position="2522"/>
    </location>
</feature>
<feature type="region of interest" description="Disordered" evidence="15">
    <location>
        <begin position="783"/>
        <end position="864"/>
    </location>
</feature>
<dbReference type="PROSITE" id="PS00675">
    <property type="entry name" value="SIGMA54_INTERACT_1"/>
    <property type="match status" value="1"/>
</dbReference>
<dbReference type="FunFam" id="1.20.920.30:FF:000017">
    <property type="entry name" value="Dynein axonemal heavy chain 14"/>
    <property type="match status" value="1"/>
</dbReference>
<name>A0A8B7YDT1_ACAPL</name>